<feature type="chain" id="PRO_5009955525" description="Zinc-ribbon 15 domain-containing protein" evidence="2">
    <location>
        <begin position="20"/>
        <end position="203"/>
    </location>
</feature>
<sequence length="203" mass="22091">MLLFNIFVSIAALANYALGYACVQSCRLEGIDSRLRPLLCHPPPSCDMKRLRCAALLLDIPCCYAIWQECACQYLAERVVPPALPASYAAVIADHSQPSRAMAFICLQFGCPTKISPEESVGASSATRICPRCHNPSITAASSRRWFEFCFIPLIPFKKKHLWLCTICQWRSENAQDGNGPPIAGGGGPQAVKQGGGIHAPKQ</sequence>
<keyword evidence="2" id="KW-0732">Signal</keyword>
<dbReference type="PANTHER" id="PTHR28139">
    <property type="entry name" value="UPF0768 PROTEIN YBL029C-A"/>
    <property type="match status" value="1"/>
</dbReference>
<dbReference type="eggNOG" id="ENOG502S9ZA">
    <property type="taxonomic scope" value="Eukaryota"/>
</dbReference>
<dbReference type="OrthoDB" id="5545479at2759"/>
<reference evidence="3 4" key="1">
    <citation type="journal article" date="2011" name="J. Gen. Appl. Microbiol.">
        <title>Draft genome sequencing of the enigmatic basidiomycete Mixia osmundae.</title>
        <authorList>
            <person name="Nishida H."/>
            <person name="Nagatsuka Y."/>
            <person name="Sugiyama J."/>
        </authorList>
    </citation>
    <scope>NUCLEOTIDE SEQUENCE [LARGE SCALE GENOMIC DNA]</scope>
    <source>
        <strain evidence="4">CBS 9802 / IAM 14324 / JCM 22182 / KY 12970</strain>
    </source>
</reference>
<evidence type="ECO:0000313" key="3">
    <source>
        <dbReference type="EMBL" id="GAA94060.1"/>
    </source>
</evidence>
<dbReference type="PANTHER" id="PTHR28139:SF1">
    <property type="entry name" value="UPF0768 PROTEIN YBL029C-A"/>
    <property type="match status" value="1"/>
</dbReference>
<reference evidence="3 4" key="2">
    <citation type="journal article" date="2012" name="Open Biol.">
        <title>Characteristics of nucleosomes and linker DNA regions on the genome of the basidiomycete Mixia osmundae revealed by mono- and dinucleosome mapping.</title>
        <authorList>
            <person name="Nishida H."/>
            <person name="Kondo S."/>
            <person name="Matsumoto T."/>
            <person name="Suzuki Y."/>
            <person name="Yoshikawa H."/>
            <person name="Taylor T.D."/>
            <person name="Sugiyama J."/>
        </authorList>
    </citation>
    <scope>NUCLEOTIDE SEQUENCE [LARGE SCALE GENOMIC DNA]</scope>
    <source>
        <strain evidence="4">CBS 9802 / IAM 14324 / JCM 22182 / KY 12970</strain>
    </source>
</reference>
<dbReference type="STRING" id="764103.G7DU00"/>
<dbReference type="EMBL" id="BABT02000026">
    <property type="protein sequence ID" value="GAA94060.1"/>
    <property type="molecule type" value="Genomic_DNA"/>
</dbReference>
<name>G7DU00_MIXOS</name>
<comment type="caution">
    <text evidence="3">The sequence shown here is derived from an EMBL/GenBank/DDBJ whole genome shotgun (WGS) entry which is preliminary data.</text>
</comment>
<protein>
    <recommendedName>
        <fullName evidence="5">Zinc-ribbon 15 domain-containing protein</fullName>
    </recommendedName>
</protein>
<feature type="compositionally biased region" description="Gly residues" evidence="1">
    <location>
        <begin position="183"/>
        <end position="203"/>
    </location>
</feature>
<feature type="signal peptide" evidence="2">
    <location>
        <begin position="1"/>
        <end position="19"/>
    </location>
</feature>
<dbReference type="RefSeq" id="XP_014570328.1">
    <property type="nucleotide sequence ID" value="XM_014714842.1"/>
</dbReference>
<evidence type="ECO:0000256" key="1">
    <source>
        <dbReference type="SAM" id="MobiDB-lite"/>
    </source>
</evidence>
<gene>
    <name evidence="3" type="primary">Mo00707</name>
    <name evidence="3" type="ORF">E5Q_00707</name>
</gene>
<evidence type="ECO:0000256" key="2">
    <source>
        <dbReference type="SAM" id="SignalP"/>
    </source>
</evidence>
<proteinExistence type="predicted"/>
<evidence type="ECO:0000313" key="4">
    <source>
        <dbReference type="Proteomes" id="UP000009131"/>
    </source>
</evidence>
<keyword evidence="4" id="KW-1185">Reference proteome</keyword>
<dbReference type="HOGENOM" id="CLU_1349249_0_0_1"/>
<accession>G7DU00</accession>
<dbReference type="InParanoid" id="G7DU00"/>
<feature type="region of interest" description="Disordered" evidence="1">
    <location>
        <begin position="178"/>
        <end position="203"/>
    </location>
</feature>
<evidence type="ECO:0008006" key="5">
    <source>
        <dbReference type="Google" id="ProtNLM"/>
    </source>
</evidence>
<organism evidence="3 4">
    <name type="scientific">Mixia osmundae (strain CBS 9802 / IAM 14324 / JCM 22182 / KY 12970)</name>
    <dbReference type="NCBI Taxonomy" id="764103"/>
    <lineage>
        <taxon>Eukaryota</taxon>
        <taxon>Fungi</taxon>
        <taxon>Dikarya</taxon>
        <taxon>Basidiomycota</taxon>
        <taxon>Pucciniomycotina</taxon>
        <taxon>Mixiomycetes</taxon>
        <taxon>Mixiales</taxon>
        <taxon>Mixiaceae</taxon>
        <taxon>Mixia</taxon>
    </lineage>
</organism>
<dbReference type="AlphaFoldDB" id="G7DU00"/>
<dbReference type="Proteomes" id="UP000009131">
    <property type="component" value="Unassembled WGS sequence"/>
</dbReference>